<protein>
    <recommendedName>
        <fullName evidence="2">Arrestin-like N-terminal domain-containing protein</fullName>
    </recommendedName>
</protein>
<dbReference type="GO" id="GO:0015031">
    <property type="term" value="P:protein transport"/>
    <property type="evidence" value="ECO:0007669"/>
    <property type="project" value="TreeGrafter"/>
</dbReference>
<dbReference type="GO" id="GO:0005737">
    <property type="term" value="C:cytoplasm"/>
    <property type="evidence" value="ECO:0007669"/>
    <property type="project" value="TreeGrafter"/>
</dbReference>
<dbReference type="GO" id="GO:0007399">
    <property type="term" value="P:nervous system development"/>
    <property type="evidence" value="ECO:0007669"/>
    <property type="project" value="UniProtKB-ARBA"/>
</dbReference>
<dbReference type="PANTHER" id="PTHR11188:SF135">
    <property type="entry name" value="ARRESTIN DOMAIN CONTAINING 3-LIKE-RELATED"/>
    <property type="match status" value="1"/>
</dbReference>
<gene>
    <name evidence="3" type="ORF">AGOR_G00049680</name>
</gene>
<proteinExistence type="inferred from homology"/>
<dbReference type="Gene3D" id="2.60.40.640">
    <property type="match status" value="2"/>
</dbReference>
<comment type="similarity">
    <text evidence="1">Belongs to the arrestin family.</text>
</comment>
<sequence length="239" mass="26979">MRGSVTGEVKVVNQLLKLLYLRELPDSKATIKNLMKMLGEKFLYLTIKHDALNEKSFVSCGDVISGQIVFEISKEIIVKSIALVANGKTTISWHRGTGDNRSNVFAHENYFNIRTEHVKQHDGDDECEIVLPPGKHVYPFSIQLPQGDFPSSFHGSDCTVCYSLQVTITGPEFMFKQYRSEMNFVNHIDANQPQLLVPLEASNSKDLCCLCCASGPTSMKIRLERRRLALPEDRRSISR</sequence>
<evidence type="ECO:0000259" key="2">
    <source>
        <dbReference type="Pfam" id="PF00339"/>
    </source>
</evidence>
<feature type="domain" description="Arrestin-like N-terminal" evidence="2">
    <location>
        <begin position="50"/>
        <end position="191"/>
    </location>
</feature>
<dbReference type="AlphaFoldDB" id="A0A8T3DU69"/>
<keyword evidence="4" id="KW-1185">Reference proteome</keyword>
<dbReference type="InterPro" id="IPR050357">
    <property type="entry name" value="Arrestin_domain-protein"/>
</dbReference>
<name>A0A8T3DU69_9TELE</name>
<dbReference type="PANTHER" id="PTHR11188">
    <property type="entry name" value="ARRESTIN DOMAIN CONTAINING PROTEIN"/>
    <property type="match status" value="1"/>
</dbReference>
<dbReference type="Proteomes" id="UP000829720">
    <property type="component" value="Unassembled WGS sequence"/>
</dbReference>
<comment type="caution">
    <text evidence="3">The sequence shown here is derived from an EMBL/GenBank/DDBJ whole genome shotgun (WGS) entry which is preliminary data.</text>
</comment>
<dbReference type="GO" id="GO:0005886">
    <property type="term" value="C:plasma membrane"/>
    <property type="evidence" value="ECO:0007669"/>
    <property type="project" value="TreeGrafter"/>
</dbReference>
<dbReference type="Pfam" id="PF00339">
    <property type="entry name" value="Arrestin_N"/>
    <property type="match status" value="1"/>
</dbReference>
<dbReference type="OrthoDB" id="2333384at2759"/>
<evidence type="ECO:0000313" key="4">
    <source>
        <dbReference type="Proteomes" id="UP000829720"/>
    </source>
</evidence>
<evidence type="ECO:0000313" key="3">
    <source>
        <dbReference type="EMBL" id="KAI1900412.1"/>
    </source>
</evidence>
<dbReference type="InterPro" id="IPR014756">
    <property type="entry name" value="Ig_E-set"/>
</dbReference>
<organism evidence="3 4">
    <name type="scientific">Albula goreensis</name>
    <dbReference type="NCBI Taxonomy" id="1534307"/>
    <lineage>
        <taxon>Eukaryota</taxon>
        <taxon>Metazoa</taxon>
        <taxon>Chordata</taxon>
        <taxon>Craniata</taxon>
        <taxon>Vertebrata</taxon>
        <taxon>Euteleostomi</taxon>
        <taxon>Actinopterygii</taxon>
        <taxon>Neopterygii</taxon>
        <taxon>Teleostei</taxon>
        <taxon>Albuliformes</taxon>
        <taxon>Albulidae</taxon>
        <taxon>Albula</taxon>
    </lineage>
</organism>
<accession>A0A8T3DU69</accession>
<evidence type="ECO:0000256" key="1">
    <source>
        <dbReference type="ARBA" id="ARBA00005298"/>
    </source>
</evidence>
<dbReference type="SUPFAM" id="SSF81296">
    <property type="entry name" value="E set domains"/>
    <property type="match status" value="1"/>
</dbReference>
<reference evidence="3" key="1">
    <citation type="submission" date="2021-01" db="EMBL/GenBank/DDBJ databases">
        <authorList>
            <person name="Zahm M."/>
            <person name="Roques C."/>
            <person name="Cabau C."/>
            <person name="Klopp C."/>
            <person name="Donnadieu C."/>
            <person name="Jouanno E."/>
            <person name="Lampietro C."/>
            <person name="Louis A."/>
            <person name="Herpin A."/>
            <person name="Echchiki A."/>
            <person name="Berthelot C."/>
            <person name="Parey E."/>
            <person name="Roest-Crollius H."/>
            <person name="Braasch I."/>
            <person name="Postlethwait J."/>
            <person name="Bobe J."/>
            <person name="Montfort J."/>
            <person name="Bouchez O."/>
            <person name="Begum T."/>
            <person name="Mejri S."/>
            <person name="Adams A."/>
            <person name="Chen W.-J."/>
            <person name="Guiguen Y."/>
        </authorList>
    </citation>
    <scope>NUCLEOTIDE SEQUENCE</scope>
    <source>
        <tissue evidence="3">Blood</tissue>
    </source>
</reference>
<dbReference type="InterPro" id="IPR011021">
    <property type="entry name" value="Arrestin-like_N"/>
</dbReference>
<dbReference type="EMBL" id="JAERUA010000004">
    <property type="protein sequence ID" value="KAI1900412.1"/>
    <property type="molecule type" value="Genomic_DNA"/>
</dbReference>
<dbReference type="InterPro" id="IPR014752">
    <property type="entry name" value="Arrestin-like_C"/>
</dbReference>